<dbReference type="InterPro" id="IPR052177">
    <property type="entry name" value="Divisome_Glycosyl_Hydrolase"/>
</dbReference>
<evidence type="ECO:0000259" key="2">
    <source>
        <dbReference type="Pfam" id="PF02638"/>
    </source>
</evidence>
<feature type="domain" description="Glycosyl hydrolase-like 10" evidence="2">
    <location>
        <begin position="36"/>
        <end position="206"/>
    </location>
</feature>
<comment type="caution">
    <text evidence="3">The sequence shown here is derived from an EMBL/GenBank/DDBJ whole genome shotgun (WGS) entry which is preliminary data.</text>
</comment>
<protein>
    <submittedName>
        <fullName evidence="3">Family 10 glycosylhydrolase</fullName>
    </submittedName>
</protein>
<dbReference type="SUPFAM" id="SSF51445">
    <property type="entry name" value="(Trans)glycosidases"/>
    <property type="match status" value="1"/>
</dbReference>
<dbReference type="EMBL" id="JACJJL010000018">
    <property type="protein sequence ID" value="MBM6662248.1"/>
    <property type="molecule type" value="Genomic_DNA"/>
</dbReference>
<dbReference type="InterPro" id="IPR003790">
    <property type="entry name" value="GHL10"/>
</dbReference>
<sequence>MRLFKLTIPCIAAVVFLLIVCPATGSTMNSRSPKHEVRAVWLTTIGGLDWPHTYARTPAAAALQKRELCEILDRLKEANVNTVLFQTRIRGTMIYPSAMEPWDGCLSGQPGLSPGYDALQFAIDECHKRGIELHAWVVTIPIGKWNGMGCQKIRRRHPGLVHRIGDEGYLDPGKPATAEYLAQICREITTNYDVDGIHLDYIRYPENWKPRPEGHIGRSNITRIVRQVYNTVKTEKPWVKVSCSPIGKYSDLALYDSYGWNAYAKVYQDAQSWLREGIMDALFPMLYFRGNQFYPFALDWKENSNGRIISAGLGIYFLSNKEKDWDIEVIKREMNVLRSNGLGHAYFRSKFFTDNTKGVFDFAKDDIDRYPALVPPMTWLSDARPKGPTRLSVKRMADSDRLSWGGAKDMSTGPYLTYNIYASETYPVDIADARNILAANLRDSNATIPLAAEGAFVNYAVTAVDRFGNESLPLCTKPNMPAMVRSTYLSNDGNWLALPDKGNTLDAEFVAIETPQGGLLCTRPYDGPKADISSLPEGVYVLKSLNSKGITHRLGHFIIRRQRGMTTDNKLTSGHEDCRWPHFGGVVKPSGL</sequence>
<evidence type="ECO:0000313" key="3">
    <source>
        <dbReference type="EMBL" id="MBM6662248.1"/>
    </source>
</evidence>
<dbReference type="AlphaFoldDB" id="A0A938WNT1"/>
<accession>A0A938WNT1</accession>
<reference evidence="3 4" key="1">
    <citation type="journal article" date="2021" name="Sci. Rep.">
        <title>The distribution of antibiotic resistance genes in chicken gut microbiota commensals.</title>
        <authorList>
            <person name="Juricova H."/>
            <person name="Matiasovicova J."/>
            <person name="Kubasova T."/>
            <person name="Cejkova D."/>
            <person name="Rychlik I."/>
        </authorList>
    </citation>
    <scope>NUCLEOTIDE SEQUENCE [LARGE SCALE GENOMIC DNA]</scope>
    <source>
        <strain evidence="3 4">An819</strain>
    </source>
</reference>
<evidence type="ECO:0000313" key="4">
    <source>
        <dbReference type="Proteomes" id="UP000764045"/>
    </source>
</evidence>
<keyword evidence="4" id="KW-1185">Reference proteome</keyword>
<gene>
    <name evidence="3" type="ORF">H6B30_10900</name>
</gene>
<dbReference type="Gene3D" id="3.20.20.80">
    <property type="entry name" value="Glycosidases"/>
    <property type="match status" value="2"/>
</dbReference>
<proteinExistence type="predicted"/>
<dbReference type="Pfam" id="PF02638">
    <property type="entry name" value="GHL10"/>
    <property type="match status" value="2"/>
</dbReference>
<dbReference type="RefSeq" id="WP_205110519.1">
    <property type="nucleotide sequence ID" value="NZ_JACJJL010000018.1"/>
</dbReference>
<evidence type="ECO:0000256" key="1">
    <source>
        <dbReference type="ARBA" id="ARBA00022729"/>
    </source>
</evidence>
<name>A0A938WNT1_9BACT</name>
<dbReference type="Proteomes" id="UP000764045">
    <property type="component" value="Unassembled WGS sequence"/>
</dbReference>
<dbReference type="PANTHER" id="PTHR43405:SF1">
    <property type="entry name" value="GLYCOSYL HYDROLASE DIGH"/>
    <property type="match status" value="1"/>
</dbReference>
<feature type="domain" description="Glycosyl hydrolase-like 10" evidence="2">
    <location>
        <begin position="218"/>
        <end position="293"/>
    </location>
</feature>
<dbReference type="PANTHER" id="PTHR43405">
    <property type="entry name" value="GLYCOSYL HYDROLASE DIGH"/>
    <property type="match status" value="1"/>
</dbReference>
<keyword evidence="1" id="KW-0732">Signal</keyword>
<dbReference type="InterPro" id="IPR017853">
    <property type="entry name" value="GH"/>
</dbReference>
<organism evidence="3 4">
    <name type="scientific">Marseilla massiliensis</name>
    <dbReference type="NCBI Taxonomy" id="1841864"/>
    <lineage>
        <taxon>Bacteria</taxon>
        <taxon>Pseudomonadati</taxon>
        <taxon>Bacteroidota</taxon>
        <taxon>Bacteroidia</taxon>
        <taxon>Bacteroidales</taxon>
        <taxon>Prevotellaceae</taxon>
        <taxon>Marseilla</taxon>
    </lineage>
</organism>